<feature type="domain" description="Aminotransferase class I/classII large" evidence="6">
    <location>
        <begin position="87"/>
        <end position="451"/>
    </location>
</feature>
<gene>
    <name evidence="7" type="ORF">DASC09_000120</name>
</gene>
<dbReference type="GO" id="GO:0030170">
    <property type="term" value="F:pyridoxal phosphate binding"/>
    <property type="evidence" value="ECO:0007669"/>
    <property type="project" value="InterPro"/>
</dbReference>
<dbReference type="AlphaFoldDB" id="A0AAV5QDG2"/>
<evidence type="ECO:0000256" key="2">
    <source>
        <dbReference type="ARBA" id="ARBA00007441"/>
    </source>
</evidence>
<keyword evidence="4" id="KW-0808">Transferase</keyword>
<comment type="cofactor">
    <cofactor evidence="1">
        <name>pyridoxal 5'-phosphate</name>
        <dbReference type="ChEBI" id="CHEBI:597326"/>
    </cofactor>
</comment>
<dbReference type="GO" id="GO:0009074">
    <property type="term" value="P:aromatic amino acid family catabolic process"/>
    <property type="evidence" value="ECO:0007669"/>
    <property type="project" value="TreeGrafter"/>
</dbReference>
<protein>
    <submittedName>
        <fullName evidence="7">Aromatic-amino-acid:2-oxoglutarate transaminase</fullName>
    </submittedName>
</protein>
<proteinExistence type="inferred from homology"/>
<dbReference type="PANTHER" id="PTHR42790:SF2">
    <property type="entry name" value="AROMATIC AMINO ACID AMINOTRANSFERASE 2"/>
    <property type="match status" value="1"/>
</dbReference>
<dbReference type="GO" id="GO:0008793">
    <property type="term" value="F:aromatic-amino-acid transaminase activity"/>
    <property type="evidence" value="ECO:0007669"/>
    <property type="project" value="TreeGrafter"/>
</dbReference>
<dbReference type="Gene3D" id="3.40.640.10">
    <property type="entry name" value="Type I PLP-dependent aspartate aminotransferase-like (Major domain)"/>
    <property type="match status" value="1"/>
</dbReference>
<dbReference type="InterPro" id="IPR015424">
    <property type="entry name" value="PyrdxlP-dep_Trfase"/>
</dbReference>
<evidence type="ECO:0000256" key="3">
    <source>
        <dbReference type="ARBA" id="ARBA00022576"/>
    </source>
</evidence>
<keyword evidence="8" id="KW-1185">Reference proteome</keyword>
<evidence type="ECO:0000256" key="1">
    <source>
        <dbReference type="ARBA" id="ARBA00001933"/>
    </source>
</evidence>
<comment type="caution">
    <text evidence="7">The sequence shown here is derived from an EMBL/GenBank/DDBJ whole genome shotgun (WGS) entry which is preliminary data.</text>
</comment>
<dbReference type="GO" id="GO:0006571">
    <property type="term" value="P:tyrosine biosynthetic process"/>
    <property type="evidence" value="ECO:0007669"/>
    <property type="project" value="TreeGrafter"/>
</dbReference>
<dbReference type="EMBL" id="BTFZ01000001">
    <property type="protein sequence ID" value="GMM32687.1"/>
    <property type="molecule type" value="Genomic_DNA"/>
</dbReference>
<dbReference type="PANTHER" id="PTHR42790">
    <property type="entry name" value="AMINOTRANSFERASE"/>
    <property type="match status" value="1"/>
</dbReference>
<accession>A0AAV5QDG2</accession>
<evidence type="ECO:0000313" key="8">
    <source>
        <dbReference type="Proteomes" id="UP001360560"/>
    </source>
</evidence>
<evidence type="ECO:0000313" key="7">
    <source>
        <dbReference type="EMBL" id="GMM32687.1"/>
    </source>
</evidence>
<dbReference type="Pfam" id="PF00155">
    <property type="entry name" value="Aminotran_1_2"/>
    <property type="match status" value="1"/>
</dbReference>
<dbReference type="Proteomes" id="UP001360560">
    <property type="component" value="Unassembled WGS sequence"/>
</dbReference>
<dbReference type="CDD" id="cd00609">
    <property type="entry name" value="AAT_like"/>
    <property type="match status" value="1"/>
</dbReference>
<evidence type="ECO:0000256" key="5">
    <source>
        <dbReference type="ARBA" id="ARBA00022898"/>
    </source>
</evidence>
<comment type="similarity">
    <text evidence="2">Belongs to the class-I pyridoxal-phosphate-dependent aminotransferase family.</text>
</comment>
<dbReference type="GO" id="GO:0019878">
    <property type="term" value="P:lysine biosynthetic process via aminoadipic acid"/>
    <property type="evidence" value="ECO:0007669"/>
    <property type="project" value="TreeGrafter"/>
</dbReference>
<sequence length="477" mass="54148">MQSHPLQHHVSQRFKYRQQFVFDHEEDSSITPHENPISLHFGCPHDGFFPVDSISLNVVNEPFQTYRDPQSEMCQVTIPRARSHPDQVDIAEAFQYGGDYGMDQFQAVLKEIVSKSHLPGFNDWDFVVSFGTGDAVYKVFDLFLDPNDSVLVEQYTFVPTLSSITCFGANLVPLEMNFYGDGIDLDYLTNLLENWEALHPDKKFPKCLYTIPSGQNPTGTTQTLATREKIYELSCKYDIIIIEDDPYGYLSLAPYNAPNPFDSTLDTSTYFEKYVPQSYIELDTQGRVVRLESFSKVCSPGLRLGMIITNSMFIEKIKLFIAISSKQPSGASEAIFYSIYKHFGGFEGWCRWLIKLSHEYTARKQALMSQISASTLCKSGKLHVLEPSHGMFLTIEFKFKSGTNVPKALNELEKIGLEQGVLFVLGSRLSFEDEGKQKASFVRLALSPGKDIEELSIAGKRFIDTCQIYFARHEKDQ</sequence>
<reference evidence="7 8" key="1">
    <citation type="journal article" date="2023" name="Elife">
        <title>Identification of key yeast species and microbe-microbe interactions impacting larval growth of Drosophila in the wild.</title>
        <authorList>
            <person name="Mure A."/>
            <person name="Sugiura Y."/>
            <person name="Maeda R."/>
            <person name="Honda K."/>
            <person name="Sakurai N."/>
            <person name="Takahashi Y."/>
            <person name="Watada M."/>
            <person name="Katoh T."/>
            <person name="Gotoh A."/>
            <person name="Gotoh Y."/>
            <person name="Taniguchi I."/>
            <person name="Nakamura K."/>
            <person name="Hayashi T."/>
            <person name="Katayama T."/>
            <person name="Uemura T."/>
            <person name="Hattori Y."/>
        </authorList>
    </citation>
    <scope>NUCLEOTIDE SEQUENCE [LARGE SCALE GENOMIC DNA]</scope>
    <source>
        <strain evidence="7 8">SC-9</strain>
    </source>
</reference>
<dbReference type="InterPro" id="IPR050859">
    <property type="entry name" value="Class-I_PLP-dep_aminotransf"/>
</dbReference>
<dbReference type="RefSeq" id="XP_064849687.1">
    <property type="nucleotide sequence ID" value="XM_064993615.1"/>
</dbReference>
<evidence type="ECO:0000259" key="6">
    <source>
        <dbReference type="Pfam" id="PF00155"/>
    </source>
</evidence>
<dbReference type="InterPro" id="IPR015421">
    <property type="entry name" value="PyrdxlP-dep_Trfase_major"/>
</dbReference>
<dbReference type="GO" id="GO:0047536">
    <property type="term" value="F:2-aminoadipate transaminase activity"/>
    <property type="evidence" value="ECO:0007669"/>
    <property type="project" value="TreeGrafter"/>
</dbReference>
<name>A0AAV5QDG2_9ASCO</name>
<dbReference type="SUPFAM" id="SSF53383">
    <property type="entry name" value="PLP-dependent transferases"/>
    <property type="match status" value="1"/>
</dbReference>
<evidence type="ECO:0000256" key="4">
    <source>
        <dbReference type="ARBA" id="ARBA00022679"/>
    </source>
</evidence>
<keyword evidence="3" id="KW-0032">Aminotransferase</keyword>
<keyword evidence="5" id="KW-0663">Pyridoxal phosphate</keyword>
<dbReference type="GeneID" id="90070666"/>
<dbReference type="InterPro" id="IPR004839">
    <property type="entry name" value="Aminotransferase_I/II_large"/>
</dbReference>
<organism evidence="7 8">
    <name type="scientific">Saccharomycopsis crataegensis</name>
    <dbReference type="NCBI Taxonomy" id="43959"/>
    <lineage>
        <taxon>Eukaryota</taxon>
        <taxon>Fungi</taxon>
        <taxon>Dikarya</taxon>
        <taxon>Ascomycota</taxon>
        <taxon>Saccharomycotina</taxon>
        <taxon>Saccharomycetes</taxon>
        <taxon>Saccharomycopsidaceae</taxon>
        <taxon>Saccharomycopsis</taxon>
    </lineage>
</organism>